<reference evidence="8" key="1">
    <citation type="journal article" date="2008" name="Genome Res.">
        <title>The genome of Pelotomaculum thermopropionicum reveals niche-associated evolution in anaerobic microbiota.</title>
        <authorList>
            <person name="Kosaka T."/>
            <person name="Kato S."/>
            <person name="Shimoyama T."/>
            <person name="Ishii S."/>
            <person name="Abe T."/>
            <person name="Watanabe K."/>
        </authorList>
    </citation>
    <scope>NUCLEOTIDE SEQUENCE [LARGE SCALE GENOMIC DNA]</scope>
    <source>
        <strain evidence="8">DSM 13744 / JCM 10971 / SI</strain>
    </source>
</reference>
<keyword evidence="7" id="KW-0132">Cell division</keyword>
<evidence type="ECO:0000256" key="4">
    <source>
        <dbReference type="ARBA" id="ARBA00022989"/>
    </source>
</evidence>
<dbReference type="Proteomes" id="UP000006556">
    <property type="component" value="Chromosome"/>
</dbReference>
<proteinExistence type="predicted"/>
<dbReference type="HOGENOM" id="CLU_029243_3_0_9"/>
<feature type="transmembrane region" description="Helical" evidence="6">
    <location>
        <begin position="29"/>
        <end position="48"/>
    </location>
</feature>
<sequence length="441" mass="47627">MDSGRARRKSYRKILSGKAVRDRAAERNLLFLSGIYTIAGMMVLYLGVPGAAGRRALFAGLVATGAFLLVNLYWSYGGYRGDRFLLPITAALSATGLVFLFRLEPAYGIRQLAWLLTGLLALAATTALLTNLRSLGDYKYLYALAGLVALILPIFFGKEQGGAKSWLDFGLFQFQPSEFVKILVVLFLASFLAENKVVLTAGTRRLGWLMVPGPQEWGPLVAMWGVSLILLIFQKDLGTALIYFSTFLAMVYAATSRFFYTLFGLGLFLAGAAASYCLFDHVRSRVEIWLNPWPHIDAAGYQVVQSLFAIGSGGILGTGLGEGYPGFIPAVHTDFIFSAICEEMGFTGGAGVMILFMLFIYRGIRIAIRAGGDFEALAAAGFTALLGLQAFIIIAGVTKLLPLTGVTLPFMSYGGSSLVANFILLGLLLNISGEAESSYEE</sequence>
<dbReference type="GO" id="GO:0032153">
    <property type="term" value="C:cell division site"/>
    <property type="evidence" value="ECO:0007669"/>
    <property type="project" value="TreeGrafter"/>
</dbReference>
<feature type="transmembrane region" description="Helical" evidence="6">
    <location>
        <begin position="300"/>
        <end position="324"/>
    </location>
</feature>
<dbReference type="AlphaFoldDB" id="A5D1B2"/>
<keyword evidence="3" id="KW-0133">Cell shape</keyword>
<feature type="transmembrane region" description="Helical" evidence="6">
    <location>
        <begin position="140"/>
        <end position="157"/>
    </location>
</feature>
<feature type="transmembrane region" description="Helical" evidence="6">
    <location>
        <begin position="376"/>
        <end position="398"/>
    </location>
</feature>
<accession>A5D1B2</accession>
<gene>
    <name evidence="7" type="primary">FtsW</name>
    <name evidence="7" type="ordered locus">PTH_1783</name>
</gene>
<dbReference type="GO" id="GO:0015648">
    <property type="term" value="F:lipid-linked peptidoglycan transporter activity"/>
    <property type="evidence" value="ECO:0007669"/>
    <property type="project" value="TreeGrafter"/>
</dbReference>
<evidence type="ECO:0000256" key="3">
    <source>
        <dbReference type="ARBA" id="ARBA00022960"/>
    </source>
</evidence>
<evidence type="ECO:0000313" key="8">
    <source>
        <dbReference type="Proteomes" id="UP000006556"/>
    </source>
</evidence>
<feature type="transmembrane region" description="Helical" evidence="6">
    <location>
        <begin position="410"/>
        <end position="431"/>
    </location>
</feature>
<feature type="transmembrane region" description="Helical" evidence="6">
    <location>
        <begin position="179"/>
        <end position="199"/>
    </location>
</feature>
<comment type="subcellular location">
    <subcellularLocation>
        <location evidence="1">Membrane</location>
        <topology evidence="1">Multi-pass membrane protein</topology>
    </subcellularLocation>
</comment>
<evidence type="ECO:0000313" key="7">
    <source>
        <dbReference type="EMBL" id="BAF59964.1"/>
    </source>
</evidence>
<feature type="transmembrane region" description="Helical" evidence="6">
    <location>
        <begin position="220"/>
        <end position="252"/>
    </location>
</feature>
<dbReference type="GO" id="GO:0008360">
    <property type="term" value="P:regulation of cell shape"/>
    <property type="evidence" value="ECO:0007669"/>
    <property type="project" value="UniProtKB-KW"/>
</dbReference>
<dbReference type="GO" id="GO:0051301">
    <property type="term" value="P:cell division"/>
    <property type="evidence" value="ECO:0007669"/>
    <property type="project" value="UniProtKB-KW"/>
</dbReference>
<dbReference type="eggNOG" id="COG0772">
    <property type="taxonomic scope" value="Bacteria"/>
</dbReference>
<evidence type="ECO:0000256" key="5">
    <source>
        <dbReference type="ARBA" id="ARBA00023136"/>
    </source>
</evidence>
<keyword evidence="4 6" id="KW-1133">Transmembrane helix</keyword>
<feature type="transmembrane region" description="Helical" evidence="6">
    <location>
        <begin position="84"/>
        <end position="103"/>
    </location>
</feature>
<dbReference type="STRING" id="370438.PTH_1783"/>
<evidence type="ECO:0000256" key="6">
    <source>
        <dbReference type="SAM" id="Phobius"/>
    </source>
</evidence>
<organism evidence="7 8">
    <name type="scientific">Pelotomaculum thermopropionicum (strain DSM 13744 / JCM 10971 / SI)</name>
    <dbReference type="NCBI Taxonomy" id="370438"/>
    <lineage>
        <taxon>Bacteria</taxon>
        <taxon>Bacillati</taxon>
        <taxon>Bacillota</taxon>
        <taxon>Clostridia</taxon>
        <taxon>Eubacteriales</taxon>
        <taxon>Desulfotomaculaceae</taxon>
        <taxon>Pelotomaculum</taxon>
    </lineage>
</organism>
<keyword evidence="5 6" id="KW-0472">Membrane</keyword>
<dbReference type="Pfam" id="PF01098">
    <property type="entry name" value="FTSW_RODA_SPOVE"/>
    <property type="match status" value="1"/>
</dbReference>
<dbReference type="EMBL" id="AP009389">
    <property type="protein sequence ID" value="BAF59964.1"/>
    <property type="molecule type" value="Genomic_DNA"/>
</dbReference>
<dbReference type="KEGG" id="pth:PTH_1783"/>
<keyword evidence="7" id="KW-0131">Cell cycle</keyword>
<evidence type="ECO:0000256" key="1">
    <source>
        <dbReference type="ARBA" id="ARBA00004141"/>
    </source>
</evidence>
<dbReference type="InterPro" id="IPR001182">
    <property type="entry name" value="FtsW/RodA"/>
</dbReference>
<keyword evidence="2 6" id="KW-0812">Transmembrane</keyword>
<feature type="transmembrane region" description="Helical" evidence="6">
    <location>
        <begin position="109"/>
        <end position="128"/>
    </location>
</feature>
<feature type="transmembrane region" description="Helical" evidence="6">
    <location>
        <begin position="258"/>
        <end position="279"/>
    </location>
</feature>
<keyword evidence="8" id="KW-1185">Reference proteome</keyword>
<dbReference type="PANTHER" id="PTHR30474">
    <property type="entry name" value="CELL CYCLE PROTEIN"/>
    <property type="match status" value="1"/>
</dbReference>
<feature type="transmembrane region" description="Helical" evidence="6">
    <location>
        <begin position="344"/>
        <end position="364"/>
    </location>
</feature>
<dbReference type="GO" id="GO:0005886">
    <property type="term" value="C:plasma membrane"/>
    <property type="evidence" value="ECO:0007669"/>
    <property type="project" value="TreeGrafter"/>
</dbReference>
<dbReference type="PANTHER" id="PTHR30474:SF3">
    <property type="entry name" value="PEPTIDOGLYCAN GLYCOSYLTRANSFERASE RODA"/>
    <property type="match status" value="1"/>
</dbReference>
<feature type="transmembrane region" description="Helical" evidence="6">
    <location>
        <begin position="54"/>
        <end position="72"/>
    </location>
</feature>
<evidence type="ECO:0000256" key="2">
    <source>
        <dbReference type="ARBA" id="ARBA00022692"/>
    </source>
</evidence>
<protein>
    <submittedName>
        <fullName evidence="7">Bacterial cell division membrane protein</fullName>
    </submittedName>
</protein>
<name>A5D1B2_PELTS</name>